<dbReference type="EMBL" id="JAXIOK010000021">
    <property type="protein sequence ID" value="KAK4746079.1"/>
    <property type="molecule type" value="Genomic_DNA"/>
</dbReference>
<dbReference type="GO" id="GO:0006406">
    <property type="term" value="P:mRNA export from nucleus"/>
    <property type="evidence" value="ECO:0007669"/>
    <property type="project" value="TreeGrafter"/>
</dbReference>
<feature type="coiled-coil region" evidence="1">
    <location>
        <begin position="111"/>
        <end position="138"/>
    </location>
</feature>
<dbReference type="PANTHER" id="PTHR18898:SF2">
    <property type="entry name" value="NUCLEOPROTEIN TPR"/>
    <property type="match status" value="1"/>
</dbReference>
<protein>
    <submittedName>
        <fullName evidence="2">Uncharacterized protein</fullName>
    </submittedName>
</protein>
<reference evidence="2 3" key="1">
    <citation type="journal article" date="2023" name="Hortic Res">
        <title>Pangenome of water caltrop reveals structural variations and asymmetric subgenome divergence after allopolyploidization.</title>
        <authorList>
            <person name="Zhang X."/>
            <person name="Chen Y."/>
            <person name="Wang L."/>
            <person name="Yuan Y."/>
            <person name="Fang M."/>
            <person name="Shi L."/>
            <person name="Lu R."/>
            <person name="Comes H.P."/>
            <person name="Ma Y."/>
            <person name="Chen Y."/>
            <person name="Huang G."/>
            <person name="Zhou Y."/>
            <person name="Zheng Z."/>
            <person name="Qiu Y."/>
        </authorList>
    </citation>
    <scope>NUCLEOTIDE SEQUENCE [LARGE SCALE GENOMIC DNA]</scope>
    <source>
        <tissue evidence="2">Roots</tissue>
    </source>
</reference>
<evidence type="ECO:0000256" key="1">
    <source>
        <dbReference type="SAM" id="Coils"/>
    </source>
</evidence>
<proteinExistence type="predicted"/>
<keyword evidence="3" id="KW-1185">Reference proteome</keyword>
<dbReference type="Proteomes" id="UP001345219">
    <property type="component" value="Chromosome 10"/>
</dbReference>
<comment type="caution">
    <text evidence="2">The sequence shown here is derived from an EMBL/GenBank/DDBJ whole genome shotgun (WGS) entry which is preliminary data.</text>
</comment>
<dbReference type="PANTHER" id="PTHR18898">
    <property type="entry name" value="NUCLEOPROTEIN TPR-RELATED"/>
    <property type="match status" value="1"/>
</dbReference>
<dbReference type="AlphaFoldDB" id="A0AAN7JIV1"/>
<keyword evidence="1" id="KW-0175">Coiled coil</keyword>
<sequence>MAKAELDAAFITAEQTFSLLEQKYQSIASEFSELQSKCAQLQSSIDQRLSELADVQAQKHQLHLQCLTHPHLGDMPLVIFSVISFLKPHLLFSGRRDREAERRFSETSTSLKLKEEKVRELETRLTSLQEEFSSTKDSAATNDERFMAEISTVHKLVD</sequence>
<dbReference type="GO" id="GO:0005643">
    <property type="term" value="C:nuclear pore"/>
    <property type="evidence" value="ECO:0007669"/>
    <property type="project" value="TreeGrafter"/>
</dbReference>
<accession>A0AAN7JIV1</accession>
<gene>
    <name evidence="2" type="ORF">SAY87_012391</name>
</gene>
<evidence type="ECO:0000313" key="3">
    <source>
        <dbReference type="Proteomes" id="UP001345219"/>
    </source>
</evidence>
<evidence type="ECO:0000313" key="2">
    <source>
        <dbReference type="EMBL" id="KAK4746079.1"/>
    </source>
</evidence>
<name>A0AAN7JIV1_9MYRT</name>
<organism evidence="2 3">
    <name type="scientific">Trapa incisa</name>
    <dbReference type="NCBI Taxonomy" id="236973"/>
    <lineage>
        <taxon>Eukaryota</taxon>
        <taxon>Viridiplantae</taxon>
        <taxon>Streptophyta</taxon>
        <taxon>Embryophyta</taxon>
        <taxon>Tracheophyta</taxon>
        <taxon>Spermatophyta</taxon>
        <taxon>Magnoliopsida</taxon>
        <taxon>eudicotyledons</taxon>
        <taxon>Gunneridae</taxon>
        <taxon>Pentapetalae</taxon>
        <taxon>rosids</taxon>
        <taxon>malvids</taxon>
        <taxon>Myrtales</taxon>
        <taxon>Lythraceae</taxon>
        <taxon>Trapa</taxon>
    </lineage>
</organism>
<dbReference type="GO" id="GO:0017056">
    <property type="term" value="F:structural constituent of nuclear pore"/>
    <property type="evidence" value="ECO:0007669"/>
    <property type="project" value="TreeGrafter"/>
</dbReference>